<keyword evidence="3" id="KW-0472">Membrane</keyword>
<dbReference type="CDD" id="cd02696">
    <property type="entry name" value="MurNAc-LAA"/>
    <property type="match status" value="1"/>
</dbReference>
<feature type="domain" description="SH3b" evidence="4">
    <location>
        <begin position="179"/>
        <end position="243"/>
    </location>
</feature>
<dbReference type="InterPro" id="IPR017293">
    <property type="entry name" value="N-acetylmuramoyl-L-ala_amidase"/>
</dbReference>
<proteinExistence type="predicted"/>
<dbReference type="PROSITE" id="PS51781">
    <property type="entry name" value="SH3B"/>
    <property type="match status" value="3"/>
</dbReference>
<keyword evidence="2" id="KW-0961">Cell wall biogenesis/degradation</keyword>
<feature type="domain" description="SH3b" evidence="4">
    <location>
        <begin position="105"/>
        <end position="167"/>
    </location>
</feature>
<dbReference type="SMART" id="SM00646">
    <property type="entry name" value="Ami_3"/>
    <property type="match status" value="1"/>
</dbReference>
<dbReference type="Pfam" id="PF01520">
    <property type="entry name" value="Amidase_3"/>
    <property type="match status" value="1"/>
</dbReference>
<dbReference type="Pfam" id="PF08239">
    <property type="entry name" value="SH3_3"/>
    <property type="match status" value="3"/>
</dbReference>
<dbReference type="PIRSF" id="PIRSF037846">
    <property type="entry name" value="Autolysin_YrvJ_prd"/>
    <property type="match status" value="1"/>
</dbReference>
<dbReference type="SUPFAM" id="SSF53187">
    <property type="entry name" value="Zn-dependent exopeptidases"/>
    <property type="match status" value="1"/>
</dbReference>
<dbReference type="GO" id="GO:0071555">
    <property type="term" value="P:cell wall organization"/>
    <property type="evidence" value="ECO:0007669"/>
    <property type="project" value="UniProtKB-KW"/>
</dbReference>
<protein>
    <submittedName>
        <fullName evidence="5">N-acetylmuramoyl-L-alanine amidase</fullName>
    </submittedName>
</protein>
<feature type="domain" description="SH3b" evidence="4">
    <location>
        <begin position="36"/>
        <end position="99"/>
    </location>
</feature>
<dbReference type="InterPro" id="IPR050695">
    <property type="entry name" value="N-acetylmuramoyl_amidase_3"/>
</dbReference>
<evidence type="ECO:0000256" key="1">
    <source>
        <dbReference type="ARBA" id="ARBA00022801"/>
    </source>
</evidence>
<dbReference type="RefSeq" id="WP_186805061.1">
    <property type="nucleotide sequence ID" value="NZ_BJUY01000004.1"/>
</dbReference>
<gene>
    <name evidence="5" type="ORF">AKA01nite_04980</name>
</gene>
<dbReference type="Gene3D" id="3.40.630.40">
    <property type="entry name" value="Zn-dependent exopeptidases"/>
    <property type="match status" value="1"/>
</dbReference>
<keyword evidence="6" id="KW-1185">Reference proteome</keyword>
<feature type="transmembrane region" description="Helical" evidence="3">
    <location>
        <begin position="12"/>
        <end position="34"/>
    </location>
</feature>
<comment type="caution">
    <text evidence="5">The sequence shown here is derived from an EMBL/GenBank/DDBJ whole genome shotgun (WGS) entry which is preliminary data.</text>
</comment>
<evidence type="ECO:0000256" key="3">
    <source>
        <dbReference type="SAM" id="Phobius"/>
    </source>
</evidence>
<evidence type="ECO:0000259" key="4">
    <source>
        <dbReference type="PROSITE" id="PS51781"/>
    </source>
</evidence>
<dbReference type="PANTHER" id="PTHR30404:SF7">
    <property type="entry name" value="CELL WALL AMIDASE LYTH-RELATED"/>
    <property type="match status" value="1"/>
</dbReference>
<dbReference type="PANTHER" id="PTHR30404">
    <property type="entry name" value="N-ACETYLMURAMOYL-L-ALANINE AMIDASE"/>
    <property type="match status" value="1"/>
</dbReference>
<evidence type="ECO:0000256" key="2">
    <source>
        <dbReference type="ARBA" id="ARBA00023316"/>
    </source>
</evidence>
<dbReference type="InterPro" id="IPR002508">
    <property type="entry name" value="MurNAc-LAA_cat"/>
</dbReference>
<evidence type="ECO:0000313" key="6">
    <source>
        <dbReference type="Proteomes" id="UP000321662"/>
    </source>
</evidence>
<sequence>MEKIDIHNKNYRSLFILLITAFFILLFSSIVAFANSNKVTVTTSTLNVRYGPGLSHEILTQVHEKDVLQVLDEENEWYKVKLDSDQVGWVASWLVQNEEVSLDNELYGRITSAEVNVRQFATTDSEILGKVKQGEEFPILYREGNWVQILFDHRVAWIHSNLIAVTELSEQKAETESVSTKLEIKIGDTPTNIRKAPSTDSNILMTVKSPEKFYVLSEKNDWYEIELSDGSRGFVASWVSEIVPDTTSDAKDSLPDTLTSHYATSLAEATIIVDPGHGGRDPGAVSSNEITEKEVTLNTSLMLADRLEQAGANVILTRGTDKYISLDDRVYYAHKNKADAFISLHYDSVKEANTMSGTTTYYYSESEKPLANIINQQLKKDISLNNNGVRHGNYQVLRQNGQPSVLLELGYLNNDHDIEIVNTKAYQSRVADSIYNALDHYFSQR</sequence>
<keyword evidence="3" id="KW-0812">Transmembrane</keyword>
<dbReference type="AlphaFoldDB" id="A0A511AS02"/>
<keyword evidence="3" id="KW-1133">Transmembrane helix</keyword>
<dbReference type="Gene3D" id="2.30.30.40">
    <property type="entry name" value="SH3 Domains"/>
    <property type="match status" value="3"/>
</dbReference>
<keyword evidence="1" id="KW-0378">Hydrolase</keyword>
<dbReference type="GO" id="GO:0030288">
    <property type="term" value="C:outer membrane-bounded periplasmic space"/>
    <property type="evidence" value="ECO:0007669"/>
    <property type="project" value="TreeGrafter"/>
</dbReference>
<organism evidence="5 6">
    <name type="scientific">Alkalibacterium kapii</name>
    <dbReference type="NCBI Taxonomy" id="426704"/>
    <lineage>
        <taxon>Bacteria</taxon>
        <taxon>Bacillati</taxon>
        <taxon>Bacillota</taxon>
        <taxon>Bacilli</taxon>
        <taxon>Lactobacillales</taxon>
        <taxon>Carnobacteriaceae</taxon>
        <taxon>Alkalibacterium</taxon>
    </lineage>
</organism>
<evidence type="ECO:0000313" key="5">
    <source>
        <dbReference type="EMBL" id="GEK90876.1"/>
    </source>
</evidence>
<reference evidence="5 6" key="1">
    <citation type="submission" date="2019-07" db="EMBL/GenBank/DDBJ databases">
        <title>Whole genome shotgun sequence of Alkalibacterium kapii NBRC 103247.</title>
        <authorList>
            <person name="Hosoyama A."/>
            <person name="Uohara A."/>
            <person name="Ohji S."/>
            <person name="Ichikawa N."/>
        </authorList>
    </citation>
    <scope>NUCLEOTIDE SEQUENCE [LARGE SCALE GENOMIC DNA]</scope>
    <source>
        <strain evidence="5 6">NBRC 103247</strain>
    </source>
</reference>
<dbReference type="EMBL" id="BJUY01000004">
    <property type="protein sequence ID" value="GEK90876.1"/>
    <property type="molecule type" value="Genomic_DNA"/>
</dbReference>
<dbReference type="Proteomes" id="UP000321662">
    <property type="component" value="Unassembled WGS sequence"/>
</dbReference>
<dbReference type="GO" id="GO:0008745">
    <property type="term" value="F:N-acetylmuramoyl-L-alanine amidase activity"/>
    <property type="evidence" value="ECO:0007669"/>
    <property type="project" value="InterPro"/>
</dbReference>
<accession>A0A511AS02</accession>
<dbReference type="SMART" id="SM00287">
    <property type="entry name" value="SH3b"/>
    <property type="match status" value="3"/>
</dbReference>
<name>A0A511AS02_9LACT</name>
<dbReference type="InterPro" id="IPR003646">
    <property type="entry name" value="SH3-like_bac-type"/>
</dbReference>
<dbReference type="GO" id="GO:0009253">
    <property type="term" value="P:peptidoglycan catabolic process"/>
    <property type="evidence" value="ECO:0007669"/>
    <property type="project" value="InterPro"/>
</dbReference>